<dbReference type="InterPro" id="IPR011047">
    <property type="entry name" value="Quinoprotein_ADH-like_sf"/>
</dbReference>
<feature type="compositionally biased region" description="Basic and acidic residues" evidence="1">
    <location>
        <begin position="917"/>
        <end position="927"/>
    </location>
</feature>
<feature type="region of interest" description="Disordered" evidence="1">
    <location>
        <begin position="675"/>
        <end position="717"/>
    </location>
</feature>
<feature type="compositionally biased region" description="Basic and acidic residues" evidence="1">
    <location>
        <begin position="892"/>
        <end position="907"/>
    </location>
</feature>
<protein>
    <submittedName>
        <fullName evidence="2">Uncharacterized protein</fullName>
    </submittedName>
</protein>
<reference evidence="2 3" key="1">
    <citation type="submission" date="2024-04" db="EMBL/GenBank/DDBJ databases">
        <title>Tritrichomonas musculus Genome.</title>
        <authorList>
            <person name="Alves-Ferreira E."/>
            <person name="Grigg M."/>
            <person name="Lorenzi H."/>
            <person name="Galac M."/>
        </authorList>
    </citation>
    <scope>NUCLEOTIDE SEQUENCE [LARGE SCALE GENOMIC DNA]</scope>
    <source>
        <strain evidence="2 3">EAF2021</strain>
    </source>
</reference>
<dbReference type="SMART" id="SM00320">
    <property type="entry name" value="WD40"/>
    <property type="match status" value="2"/>
</dbReference>
<evidence type="ECO:0000256" key="1">
    <source>
        <dbReference type="SAM" id="MobiDB-lite"/>
    </source>
</evidence>
<feature type="compositionally biased region" description="Acidic residues" evidence="1">
    <location>
        <begin position="753"/>
        <end position="766"/>
    </location>
</feature>
<organism evidence="2 3">
    <name type="scientific">Tritrichomonas musculus</name>
    <dbReference type="NCBI Taxonomy" id="1915356"/>
    <lineage>
        <taxon>Eukaryota</taxon>
        <taxon>Metamonada</taxon>
        <taxon>Parabasalia</taxon>
        <taxon>Tritrichomonadida</taxon>
        <taxon>Tritrichomonadidae</taxon>
        <taxon>Tritrichomonas</taxon>
    </lineage>
</organism>
<dbReference type="SUPFAM" id="SSF50998">
    <property type="entry name" value="Quinoprotein alcohol dehydrogenase-like"/>
    <property type="match status" value="1"/>
</dbReference>
<dbReference type="Proteomes" id="UP001470230">
    <property type="component" value="Unassembled WGS sequence"/>
</dbReference>
<feature type="compositionally biased region" description="Basic residues" evidence="1">
    <location>
        <begin position="838"/>
        <end position="850"/>
    </location>
</feature>
<comment type="caution">
    <text evidence="2">The sequence shown here is derived from an EMBL/GenBank/DDBJ whole genome shotgun (WGS) entry which is preliminary data.</text>
</comment>
<proteinExistence type="predicted"/>
<evidence type="ECO:0000313" key="3">
    <source>
        <dbReference type="Proteomes" id="UP001470230"/>
    </source>
</evidence>
<dbReference type="PANTHER" id="PTHR45532">
    <property type="entry name" value="WD REPEAT-CONTAINING PROTEIN 97"/>
    <property type="match status" value="1"/>
</dbReference>
<keyword evidence="3" id="KW-1185">Reference proteome</keyword>
<feature type="compositionally biased region" description="Acidic residues" evidence="1">
    <location>
        <begin position="882"/>
        <end position="891"/>
    </location>
</feature>
<feature type="compositionally biased region" description="Basic and acidic residues" evidence="1">
    <location>
        <begin position="937"/>
        <end position="978"/>
    </location>
</feature>
<feature type="compositionally biased region" description="Basic residues" evidence="1">
    <location>
        <begin position="773"/>
        <end position="782"/>
    </location>
</feature>
<feature type="region of interest" description="Disordered" evidence="1">
    <location>
        <begin position="732"/>
        <end position="1078"/>
    </location>
</feature>
<dbReference type="PANTHER" id="PTHR45532:SF1">
    <property type="entry name" value="WD REPEAT-CONTAINING PROTEIN 97"/>
    <property type="match status" value="1"/>
</dbReference>
<name>A0ABR2HD70_9EUKA</name>
<dbReference type="Gene3D" id="2.130.10.10">
    <property type="entry name" value="YVTN repeat-like/Quinoprotein amine dehydrogenase"/>
    <property type="match status" value="1"/>
</dbReference>
<dbReference type="InterPro" id="IPR001680">
    <property type="entry name" value="WD40_rpt"/>
</dbReference>
<feature type="compositionally biased region" description="Polar residues" evidence="1">
    <location>
        <begin position="871"/>
        <end position="881"/>
    </location>
</feature>
<evidence type="ECO:0000313" key="2">
    <source>
        <dbReference type="EMBL" id="KAK8844961.1"/>
    </source>
</evidence>
<accession>A0ABR2HD70</accession>
<feature type="compositionally biased region" description="Basic and acidic residues" evidence="1">
    <location>
        <begin position="1015"/>
        <end position="1025"/>
    </location>
</feature>
<feature type="compositionally biased region" description="Basic residues" evidence="1">
    <location>
        <begin position="692"/>
        <end position="701"/>
    </location>
</feature>
<feature type="compositionally biased region" description="Basic and acidic residues" evidence="1">
    <location>
        <begin position="783"/>
        <end position="806"/>
    </location>
</feature>
<dbReference type="SUPFAM" id="SSF63829">
    <property type="entry name" value="Calcium-dependent phosphotriesterase"/>
    <property type="match status" value="1"/>
</dbReference>
<sequence length="1291" mass="147263">MKPKDLAFGFKDEYMHMFGINNIGSIFHINKREQFAVTPKEIIKYERNQILKRFRFHFSIGCLIDTYNMVAFITEHNSNLCIFSLKDMSRPLVSNYPLNQTGIFHILYSPRSNCLITVGTGVRVWQVSLENSYQSSILDPTIKINLRSDFAYDKYETAILNPPSFDYNRELIFLPTSQGIKGFNLNGYMEISMSRLPAKSNTPIGYCQSNGKLITSDPHEGICLWDKDGKIKSTYTVCSSSILSLNFITPEHVLILNCQGAIFMLNLKTGRSYQIYTSPMIPNRLILQRDTAEVDPILVFIYNSRAVYKRIVIPWTLWTKNVIYPKLIRRVNKINEAARILVQTNNSFVKFFSPKNKNQLTSASSQASATPVMVMYDRGTFISVKKSEKDSNKKEYQICKTEKRDELFITMDNGIIYGFDTGFLPCQEVLKVDLKSTIITTCFDKEDDGTIKWMYAVASPKGEAFLCDYNSLKSKCKIMFGNFDVLNMLFHDKTGSLVLLFKNEIILINIKKHSVVARLSLNCKNISVSHLNDNFVYIGLETGQIMIVNIIDELTLQLNNDLTSQTIHTEAVTSFAFSQSFWVSTGMDGSVLFWEYSLNLIAKVILPEAIYACEVINGRRDLIVGTKSELMMIKGETIFDGEIDDEIEIIDNFDRKDDQLYSEIISLVEEEEEVEESLLSQRKAKNDDERKKNNKRRRKFPQKNGDQIINENDDDEKAALKKESAIAGMMKLNEDKKQNPAPPSKQEEPAKIEEEDENEEEEENGDVNDQNVLKKKKKKLRRKNEVKPEPSQADKESLHQKEKDDFLNDLFPKKKVLPPADPSIPLRPKRSRTEYTKRVRVARPCKHSKHAQQETQAEKEEDEHELRKSGENTSENEQQTANEEDADGDQIETEKVPNDHSIEKVDNEGSLAVVDKSLLKETRKEDVSTQGEIFTSEDEKASEKVEHLKPEPKENNKKEKQQKSATLRPKERKTEKKAKTSIAVKKQIDLKNPPKPSKSPQKVMQSYKAPMNKESPPRKNEDQRQKQKRSRTPPPKPQISPRKRSQPPPTAAPLKADESASIASPRKRPIFHDEGQVEKPCKVHEIDLSSHLIKPPDNGYIEEEGRRQVAANTRLYVLNLPQTNIPLSVVTHIDDPSWHVSDVTFCNESEKKCFFDEDEKSNRVSQFDEKEKNCSKKEDADGNDVFDDEDNDRLAEAVVRRCPGLIFTDAPKISSSSSAVLNLGQAIVPGAAWMRKTAVGSRLIKSIRPKVVAPIGKIEKSMKIRASGSGATPFFRTPLERIRMKGKMDFH</sequence>
<gene>
    <name evidence="2" type="ORF">M9Y10_021134</name>
</gene>
<dbReference type="EMBL" id="JAPFFF010000031">
    <property type="protein sequence ID" value="KAK8844961.1"/>
    <property type="molecule type" value="Genomic_DNA"/>
</dbReference>
<dbReference type="InterPro" id="IPR015943">
    <property type="entry name" value="WD40/YVTN_repeat-like_dom_sf"/>
</dbReference>